<proteinExistence type="predicted"/>
<feature type="coiled-coil region" evidence="1">
    <location>
        <begin position="54"/>
        <end position="158"/>
    </location>
</feature>
<dbReference type="GO" id="GO:0004527">
    <property type="term" value="F:exonuclease activity"/>
    <property type="evidence" value="ECO:0007669"/>
    <property type="project" value="UniProtKB-KW"/>
</dbReference>
<evidence type="ECO:0000313" key="5">
    <source>
        <dbReference type="Proteomes" id="UP000582213"/>
    </source>
</evidence>
<accession>A0A650CJ23</accession>
<keyword evidence="1" id="KW-0175">Coiled coil</keyword>
<keyword evidence="2" id="KW-0540">Nuclease</keyword>
<evidence type="ECO:0000313" key="2">
    <source>
        <dbReference type="EMBL" id="MBB5253513.1"/>
    </source>
</evidence>
<dbReference type="EMBL" id="JACHFY010000004">
    <property type="protein sequence ID" value="MBB5253513.1"/>
    <property type="molecule type" value="Genomic_DNA"/>
</dbReference>
<evidence type="ECO:0000313" key="3">
    <source>
        <dbReference type="EMBL" id="QGR17820.1"/>
    </source>
</evidence>
<gene>
    <name evidence="3" type="ORF">D1869_12005</name>
    <name evidence="2" type="ORF">HNQ62_001274</name>
</gene>
<sequence length="205" mass="24405">MQKAKSKKKERYIDRWLKGKKRMSIIMREEEYNIIKQFCDSNRISYREFFVSIAPRLLKENEELKKTMAEKDSQINDLTAKYNSLVEKYNTLVEKYKQLKGEYEDTTRDYENLLNEYNKLKGELSRVSNELEETKQRLREKENSLNALTGELTKLKEILDILTHGRVEVPVEYCEKLKPYGFHLATKEVSTGFMKKSYVEICTNE</sequence>
<reference evidence="3 4" key="1">
    <citation type="submission" date="2019-10" db="EMBL/GenBank/DDBJ databases">
        <title>Genome Sequences from Six Type Strain Members of the Archaeal Family Sulfolobaceae: Acidianus ambivalens, Acidianus infernus, Metallosphaera prunae, Stygiolobus azoricus, Sulfolobus metallicus, and Sulfurisphaera ohwakuensis.</title>
        <authorList>
            <person name="Counts J.A."/>
            <person name="Kelly R.M."/>
        </authorList>
    </citation>
    <scope>NUCLEOTIDE SEQUENCE [LARGE SCALE GENOMIC DNA]</scope>
    <source>
        <strain evidence="3 4">TA-1</strain>
    </source>
</reference>
<dbReference type="Gene3D" id="1.20.120.330">
    <property type="entry name" value="Nucleotidyltransferases domain 2"/>
    <property type="match status" value="1"/>
</dbReference>
<dbReference type="AlphaFoldDB" id="A0A650CJ23"/>
<evidence type="ECO:0000256" key="1">
    <source>
        <dbReference type="SAM" id="Coils"/>
    </source>
</evidence>
<keyword evidence="2" id="KW-0378">Hydrolase</keyword>
<protein>
    <submittedName>
        <fullName evidence="2">DNA repair exonuclease SbcCD ATPase subunit</fullName>
    </submittedName>
</protein>
<keyword evidence="2" id="KW-0269">Exonuclease</keyword>
<name>A0A650CJ23_SULOH</name>
<dbReference type="Proteomes" id="UP000427373">
    <property type="component" value="Chromosome"/>
</dbReference>
<dbReference type="GeneID" id="42801979"/>
<dbReference type="SUPFAM" id="SSF90257">
    <property type="entry name" value="Myosin rod fragments"/>
    <property type="match status" value="1"/>
</dbReference>
<keyword evidence="4" id="KW-1185">Reference proteome</keyword>
<dbReference type="KEGG" id="soh:D1869_12005"/>
<dbReference type="EMBL" id="CP045484">
    <property type="protein sequence ID" value="QGR17820.1"/>
    <property type="molecule type" value="Genomic_DNA"/>
</dbReference>
<organism evidence="3 4">
    <name type="scientific">Sulfurisphaera ohwakuensis</name>
    <dbReference type="NCBI Taxonomy" id="69656"/>
    <lineage>
        <taxon>Archaea</taxon>
        <taxon>Thermoproteota</taxon>
        <taxon>Thermoprotei</taxon>
        <taxon>Sulfolobales</taxon>
        <taxon>Sulfolobaceae</taxon>
        <taxon>Sulfurisphaera</taxon>
    </lineage>
</organism>
<evidence type="ECO:0000313" key="4">
    <source>
        <dbReference type="Proteomes" id="UP000427373"/>
    </source>
</evidence>
<dbReference type="RefSeq" id="WP_156015287.1">
    <property type="nucleotide sequence ID" value="NZ_CP045484.1"/>
</dbReference>
<reference evidence="2 5" key="2">
    <citation type="submission" date="2020-08" db="EMBL/GenBank/DDBJ databases">
        <title>Genomic Encyclopedia of Type Strains, Phase IV (KMG-IV): sequencing the most valuable type-strain genomes for metagenomic binning, comparative biology and taxonomic classification.</title>
        <authorList>
            <person name="Goeker M."/>
        </authorList>
    </citation>
    <scope>NUCLEOTIDE SEQUENCE [LARGE SCALE GENOMIC DNA]</scope>
    <source>
        <strain evidence="2 5">DSM 12421</strain>
    </source>
</reference>
<dbReference type="Proteomes" id="UP000582213">
    <property type="component" value="Unassembled WGS sequence"/>
</dbReference>